<gene>
    <name evidence="1" type="ORF">bsdcttw_34040</name>
</gene>
<protein>
    <recommendedName>
        <fullName evidence="3">DUF3793 family protein</fullName>
    </recommendedName>
</protein>
<reference evidence="1 2" key="1">
    <citation type="submission" date="2020-08" db="EMBL/GenBank/DDBJ databases">
        <title>Draft genome sequencing of an Anaerocolumna strain isolated from anoxic soil subjected to BSD treatment.</title>
        <authorList>
            <person name="Uek A."/>
            <person name="Tonouchi A."/>
        </authorList>
    </citation>
    <scope>NUCLEOTIDE SEQUENCE [LARGE SCALE GENOMIC DNA]</scope>
    <source>
        <strain evidence="1 2">CTTW</strain>
    </source>
</reference>
<dbReference type="EMBL" id="AP023368">
    <property type="protein sequence ID" value="BCK00364.1"/>
    <property type="molecule type" value="Genomic_DNA"/>
</dbReference>
<dbReference type="RefSeq" id="WP_185256049.1">
    <property type="nucleotide sequence ID" value="NZ_AP023368.1"/>
</dbReference>
<proteinExistence type="predicted"/>
<name>A0A7I8DPM8_9FIRM</name>
<dbReference type="InterPro" id="IPR024523">
    <property type="entry name" value="DUF3793"/>
</dbReference>
<keyword evidence="2" id="KW-1185">Reference proteome</keyword>
<sequence>MSEDIFLIGENKTSSYVAFTLANSCMPTLVKQKPSSLVGFRKRYIDSRDNFFKVLMDECEDFDCCFRVLCEANDELFVIIYNQGLLNDIIYQNRENPLLFEHGYLSDNSSLDAAIELLEGRYSRYQQNKNLGLENGFPHEIGIFLGYPAGDVKEYIRNNGKNYILCGYWKVYHNPEEARRTFELYTFIRKTAVSLFFAGRPLTEIYITLQRV</sequence>
<dbReference type="Pfam" id="PF12672">
    <property type="entry name" value="DUF3793"/>
    <property type="match status" value="1"/>
</dbReference>
<reference evidence="1 2" key="2">
    <citation type="submission" date="2020-08" db="EMBL/GenBank/DDBJ databases">
        <authorList>
            <person name="Ueki A."/>
            <person name="Tonouchi A."/>
        </authorList>
    </citation>
    <scope>NUCLEOTIDE SEQUENCE [LARGE SCALE GENOMIC DNA]</scope>
    <source>
        <strain evidence="1 2">CTTW</strain>
    </source>
</reference>
<dbReference type="Proteomes" id="UP000515703">
    <property type="component" value="Chromosome"/>
</dbReference>
<accession>A0A7I8DPM8</accession>
<dbReference type="KEGG" id="acht:bsdcttw_34040"/>
<evidence type="ECO:0000313" key="2">
    <source>
        <dbReference type="Proteomes" id="UP000515703"/>
    </source>
</evidence>
<organism evidence="1 2">
    <name type="scientific">Anaerocolumna chitinilytica</name>
    <dbReference type="NCBI Taxonomy" id="1727145"/>
    <lineage>
        <taxon>Bacteria</taxon>
        <taxon>Bacillati</taxon>
        <taxon>Bacillota</taxon>
        <taxon>Clostridia</taxon>
        <taxon>Lachnospirales</taxon>
        <taxon>Lachnospiraceae</taxon>
        <taxon>Anaerocolumna</taxon>
    </lineage>
</organism>
<evidence type="ECO:0008006" key="3">
    <source>
        <dbReference type="Google" id="ProtNLM"/>
    </source>
</evidence>
<dbReference type="AlphaFoldDB" id="A0A7I8DPM8"/>
<evidence type="ECO:0000313" key="1">
    <source>
        <dbReference type="EMBL" id="BCK00364.1"/>
    </source>
</evidence>